<gene>
    <name evidence="3" type="ORF">A3843_17205</name>
</gene>
<sequence length="276" mass="29455">MAIKDIIIVTDLNGEQPASKVGVALAAREGAHATGLALAFEPIVPGFIAAPMPADFLQMAHDQAVAAAKKSLAKYEEYVKLAGISGETRTEEMVTGGSLDPVLRQARLTDMVVVGQDNPDDPEPMRELIIEALLFDTGVPVMVVPYISKGDFDPQHVMIAWDGSATCARAVHAAMPMLEKAKDVTVVIVDKGQEFAGEPGADIATYLARHDIEVNVQIISNPQVAVSDALLNYVSEQNVELVVMGGYGTSRFREYILGGATRDILGSMTVPVIMAH</sequence>
<accession>A0A1U7JCH3</accession>
<dbReference type="Pfam" id="PF00582">
    <property type="entry name" value="Usp"/>
    <property type="match status" value="1"/>
</dbReference>
<evidence type="ECO:0000313" key="3">
    <source>
        <dbReference type="EMBL" id="OKL42417.1"/>
    </source>
</evidence>
<feature type="domain" description="UspA" evidence="2">
    <location>
        <begin position="155"/>
        <end position="275"/>
    </location>
</feature>
<evidence type="ECO:0000256" key="1">
    <source>
        <dbReference type="ARBA" id="ARBA00008791"/>
    </source>
</evidence>
<reference evidence="3 4" key="1">
    <citation type="submission" date="2016-03" db="EMBL/GenBank/DDBJ databases">
        <title>Genome sequence of Nesiotobacter sp. nov., a moderately halophilic alphaproteobacterium isolated from the Yellow Sea, China.</title>
        <authorList>
            <person name="Zhang G."/>
            <person name="Zhang R."/>
        </authorList>
    </citation>
    <scope>NUCLEOTIDE SEQUENCE [LARGE SCALE GENOMIC DNA]</scope>
    <source>
        <strain evidence="3 4">WB1-6</strain>
    </source>
</reference>
<dbReference type="CDD" id="cd00293">
    <property type="entry name" value="USP-like"/>
    <property type="match status" value="1"/>
</dbReference>
<dbReference type="STRING" id="197461.A3843_17205"/>
<comment type="similarity">
    <text evidence="1">Belongs to the universal stress protein A family.</text>
</comment>
<comment type="caution">
    <text evidence="3">The sequence shown here is derived from an EMBL/GenBank/DDBJ whole genome shotgun (WGS) entry which is preliminary data.</text>
</comment>
<evidence type="ECO:0000259" key="2">
    <source>
        <dbReference type="Pfam" id="PF00582"/>
    </source>
</evidence>
<evidence type="ECO:0000313" key="4">
    <source>
        <dbReference type="Proteomes" id="UP000185783"/>
    </source>
</evidence>
<dbReference type="PANTHER" id="PTHR46268:SF15">
    <property type="entry name" value="UNIVERSAL STRESS PROTEIN HP_0031"/>
    <property type="match status" value="1"/>
</dbReference>
<proteinExistence type="inferred from homology"/>
<dbReference type="Proteomes" id="UP000185783">
    <property type="component" value="Unassembled WGS sequence"/>
</dbReference>
<dbReference type="SUPFAM" id="SSF52402">
    <property type="entry name" value="Adenine nucleotide alpha hydrolases-like"/>
    <property type="match status" value="2"/>
</dbReference>
<organism evidence="3 4">
    <name type="scientific">Pseudovibrio exalbescens</name>
    <dbReference type="NCBI Taxonomy" id="197461"/>
    <lineage>
        <taxon>Bacteria</taxon>
        <taxon>Pseudomonadati</taxon>
        <taxon>Pseudomonadota</taxon>
        <taxon>Alphaproteobacteria</taxon>
        <taxon>Hyphomicrobiales</taxon>
        <taxon>Stappiaceae</taxon>
        <taxon>Pseudovibrio</taxon>
    </lineage>
</organism>
<dbReference type="PANTHER" id="PTHR46268">
    <property type="entry name" value="STRESS RESPONSE PROTEIN NHAX"/>
    <property type="match status" value="1"/>
</dbReference>
<dbReference type="AlphaFoldDB" id="A0A1U7JCH3"/>
<dbReference type="InterPro" id="IPR006015">
    <property type="entry name" value="Universal_stress_UspA"/>
</dbReference>
<dbReference type="Gene3D" id="3.40.50.12370">
    <property type="match status" value="1"/>
</dbReference>
<dbReference type="InterPro" id="IPR006016">
    <property type="entry name" value="UspA"/>
</dbReference>
<dbReference type="OrthoDB" id="9804721at2"/>
<protein>
    <submittedName>
        <fullName evidence="3">Universal stress protein UspA</fullName>
    </submittedName>
</protein>
<keyword evidence="4" id="KW-1185">Reference proteome</keyword>
<dbReference type="PRINTS" id="PR01438">
    <property type="entry name" value="UNVRSLSTRESS"/>
</dbReference>
<dbReference type="EMBL" id="LVVZ01000041">
    <property type="protein sequence ID" value="OKL42417.1"/>
    <property type="molecule type" value="Genomic_DNA"/>
</dbReference>
<name>A0A1U7JCH3_9HYPH</name>
<dbReference type="RefSeq" id="WP_028482441.1">
    <property type="nucleotide sequence ID" value="NZ_LVVZ01000041.1"/>
</dbReference>